<accession>T0JCA7</accession>
<dbReference type="RefSeq" id="WP_021288385.1">
    <property type="nucleotide sequence ID" value="NZ_AUPZ01000017.1"/>
</dbReference>
<keyword evidence="3" id="KW-1185">Reference proteome</keyword>
<evidence type="ECO:0000313" key="2">
    <source>
        <dbReference type="EMBL" id="EQB34477.1"/>
    </source>
</evidence>
<keyword evidence="1" id="KW-1133">Transmembrane helix</keyword>
<feature type="transmembrane region" description="Helical" evidence="1">
    <location>
        <begin position="29"/>
        <end position="47"/>
    </location>
</feature>
<comment type="caution">
    <text evidence="2">The sequence shown here is derived from an EMBL/GenBank/DDBJ whole genome shotgun (WGS) entry which is preliminary data.</text>
</comment>
<keyword evidence="1" id="KW-0472">Membrane</keyword>
<dbReference type="eggNOG" id="ENOG50319B6">
    <property type="taxonomic scope" value="Bacteria"/>
</dbReference>
<name>T0JCA7_9BACT</name>
<feature type="transmembrane region" description="Helical" evidence="1">
    <location>
        <begin position="121"/>
        <end position="139"/>
    </location>
</feature>
<keyword evidence="1" id="KW-0812">Transmembrane</keyword>
<dbReference type="Proteomes" id="UP000015520">
    <property type="component" value="Unassembled WGS sequence"/>
</dbReference>
<gene>
    <name evidence="2" type="ORF">M947_10750</name>
</gene>
<protein>
    <submittedName>
        <fullName evidence="2">Uncharacterized protein</fullName>
    </submittedName>
</protein>
<feature type="transmembrane region" description="Helical" evidence="1">
    <location>
        <begin position="7"/>
        <end position="23"/>
    </location>
</feature>
<organism evidence="2 3">
    <name type="scientific">Sulfurimonas hongkongensis</name>
    <dbReference type="NCBI Taxonomy" id="1172190"/>
    <lineage>
        <taxon>Bacteria</taxon>
        <taxon>Pseudomonadati</taxon>
        <taxon>Campylobacterota</taxon>
        <taxon>Epsilonproteobacteria</taxon>
        <taxon>Campylobacterales</taxon>
        <taxon>Sulfurimonadaceae</taxon>
        <taxon>Sulfurimonas</taxon>
    </lineage>
</organism>
<proteinExistence type="predicted"/>
<dbReference type="AlphaFoldDB" id="T0JCA7"/>
<dbReference type="PATRIC" id="fig|1172190.3.peg.2072"/>
<evidence type="ECO:0000313" key="3">
    <source>
        <dbReference type="Proteomes" id="UP000015520"/>
    </source>
</evidence>
<sequence>MKRSIRLIVASELIILLTYFISLEFYLNLQVAFLSSFFVILGSSYAYKKMIIKDGASDMFEGKRELLEVIEDPHELYEENDINDAPFEELDLKAIVKEEKKKIKTFSLASMKKGAKGSTSAFRLLPYLFLVLGFIALANNEMLNLAIYLPSLLVGIVVGYLLSKEMT</sequence>
<reference evidence="2 3" key="1">
    <citation type="submission" date="2013-07" db="EMBL/GenBank/DDBJ databases">
        <title>Sulfurimonas hongkongensis AST-10 Genome Sequencing.</title>
        <authorList>
            <person name="Cai L."/>
            <person name="Zhang T."/>
        </authorList>
    </citation>
    <scope>NUCLEOTIDE SEQUENCE [LARGE SCALE GENOMIC DNA]</scope>
    <source>
        <strain evidence="2 3">AST-10</strain>
    </source>
</reference>
<feature type="transmembrane region" description="Helical" evidence="1">
    <location>
        <begin position="145"/>
        <end position="163"/>
    </location>
</feature>
<dbReference type="EMBL" id="AUPZ01000017">
    <property type="protein sequence ID" value="EQB34477.1"/>
    <property type="molecule type" value="Genomic_DNA"/>
</dbReference>
<dbReference type="STRING" id="1172190.M947_10750"/>
<evidence type="ECO:0000256" key="1">
    <source>
        <dbReference type="SAM" id="Phobius"/>
    </source>
</evidence>